<name>A0AAD2D956_EUPCR</name>
<gene>
    <name evidence="1" type="ORF">ECRASSUSDP1_LOCUS25753</name>
</gene>
<reference evidence="1" key="1">
    <citation type="submission" date="2023-07" db="EMBL/GenBank/DDBJ databases">
        <authorList>
            <consortium name="AG Swart"/>
            <person name="Singh M."/>
            <person name="Singh A."/>
            <person name="Seah K."/>
            <person name="Emmerich C."/>
        </authorList>
    </citation>
    <scope>NUCLEOTIDE SEQUENCE</scope>
    <source>
        <strain evidence="1">DP1</strain>
    </source>
</reference>
<evidence type="ECO:0000313" key="2">
    <source>
        <dbReference type="Proteomes" id="UP001295684"/>
    </source>
</evidence>
<comment type="caution">
    <text evidence="1">The sequence shown here is derived from an EMBL/GenBank/DDBJ whole genome shotgun (WGS) entry which is preliminary data.</text>
</comment>
<dbReference type="Proteomes" id="UP001295684">
    <property type="component" value="Unassembled WGS sequence"/>
</dbReference>
<dbReference type="AlphaFoldDB" id="A0AAD2D956"/>
<dbReference type="EMBL" id="CAMPGE010026550">
    <property type="protein sequence ID" value="CAI2384231.1"/>
    <property type="molecule type" value="Genomic_DNA"/>
</dbReference>
<evidence type="ECO:0000313" key="1">
    <source>
        <dbReference type="EMBL" id="CAI2384231.1"/>
    </source>
</evidence>
<sequence>MVKIYHQIQMSVITLKNIIIYLLQRKGLRQNKTQQQEQRNNEYLHDDANRTNMARLIEVDKNTTKIKSVKTRNLSKRKFETYNRQYQDFNDITKPVINSKYTPSDLNIQPKDKVSAMLFYHPNASNSSKICEEDRYSHLDNIHTSKYLQNKIKIDQSCTSAVPLKFDIESEIIEITTTSNYVAPSIIDLRKKIAPSGLKDESLKPKRSVKYHPRCDTNNRYISKLSQNKPSERLRKMLTEQTKTIPNIPYNEDNYLPPSDEPNNQIIKPIKGNTHLLESRKM</sequence>
<proteinExistence type="predicted"/>
<protein>
    <submittedName>
        <fullName evidence="1">Uncharacterized protein</fullName>
    </submittedName>
</protein>
<keyword evidence="2" id="KW-1185">Reference proteome</keyword>
<accession>A0AAD2D956</accession>
<organism evidence="1 2">
    <name type="scientific">Euplotes crassus</name>
    <dbReference type="NCBI Taxonomy" id="5936"/>
    <lineage>
        <taxon>Eukaryota</taxon>
        <taxon>Sar</taxon>
        <taxon>Alveolata</taxon>
        <taxon>Ciliophora</taxon>
        <taxon>Intramacronucleata</taxon>
        <taxon>Spirotrichea</taxon>
        <taxon>Hypotrichia</taxon>
        <taxon>Euplotida</taxon>
        <taxon>Euplotidae</taxon>
        <taxon>Moneuplotes</taxon>
    </lineage>
</organism>